<protein>
    <submittedName>
        <fullName evidence="1">Uncharacterized protein</fullName>
    </submittedName>
</protein>
<dbReference type="AlphaFoldDB" id="A0A9D5BI83"/>
<dbReference type="Gene3D" id="3.10.10.10">
    <property type="entry name" value="HIV Type 1 Reverse Transcriptase, subunit A, domain 1"/>
    <property type="match status" value="1"/>
</dbReference>
<reference evidence="1 2" key="1">
    <citation type="journal article" date="2022" name="Nat. Genet.">
        <title>Improved pea reference genome and pan-genome highlight genomic features and evolutionary characteristics.</title>
        <authorList>
            <person name="Yang T."/>
            <person name="Liu R."/>
            <person name="Luo Y."/>
            <person name="Hu S."/>
            <person name="Wang D."/>
            <person name="Wang C."/>
            <person name="Pandey M.K."/>
            <person name="Ge S."/>
            <person name="Xu Q."/>
            <person name="Li N."/>
            <person name="Li G."/>
            <person name="Huang Y."/>
            <person name="Saxena R.K."/>
            <person name="Ji Y."/>
            <person name="Li M."/>
            <person name="Yan X."/>
            <person name="He Y."/>
            <person name="Liu Y."/>
            <person name="Wang X."/>
            <person name="Xiang C."/>
            <person name="Varshney R.K."/>
            <person name="Ding H."/>
            <person name="Gao S."/>
            <person name="Zong X."/>
        </authorList>
    </citation>
    <scope>NUCLEOTIDE SEQUENCE [LARGE SCALE GENOMIC DNA]</scope>
    <source>
        <strain evidence="1 2">cv. Zhongwan 6</strain>
    </source>
</reference>
<gene>
    <name evidence="1" type="ORF">KIW84_012721</name>
</gene>
<keyword evidence="2" id="KW-1185">Reference proteome</keyword>
<dbReference type="PANTHER" id="PTHR32108:SF9">
    <property type="entry name" value="REVERSE TRANSCRIPTASE RNASE H-LIKE DOMAIN-CONTAINING PROTEIN"/>
    <property type="match status" value="1"/>
</dbReference>
<sequence length="779" mass="86220">MRCGILSFEDSGPNVKKNPLPEHGKSANMVQDCPGKYKVKYVSHIRQSLVELHRLLCDYSHLEHDHDRCRICFVNRLGCRQVRKDLQELLDEGTIEILQNRNVSPSLVIKPAGPVPYTSEKAIPFCYSAVVVEDGKEVPLPSTSVVNIADVSGLTRSGRVFSAPPKPHVVSDSAERPVGTAVNVPNTAPVAKPSIVQKTPTSSIGPSGIMNEDCDEMLKLIKKSEYNVVDQLLQTPSKISVLSLLLNSEPHREALQKVLDLAYVDHDVTIEQFDSIVANITACNTLSFCDADLPEEGRDHNLALHISMNCKNDAMSNVLVDTGSSLNVLPKTTLSRLSYQGPPMRQSGVVVKAFDGSRKTVIGEVDLPIKIGPSDFQITFQVMDIHPSYSCLLGRPWIHEAGAVTSTLHQKLKFVKNKKLVVVGGEKALLVSHLSSFSYIDDEDEVGTPFQALSIAEPIEKKSPSFASSRDAKLAIEYGAVAGLGKMIELEDNRSRAGIDYSSGVFNEQGLFKSEGFIHADQTEETAAILEEDAEDPSNFVIPGGVCHNWVAVDVPTVIHKSTLILKPIEHNDPTPSPNFEFPVFEAEEDDVEGIPDEISRLLEHEEKIIQPHLENLETINLGSEDCVRMVKIGALLEESVKKGLISLLREYSDIFAWSYEDMPGLDTDIVQHFLPLKPECVPVKQKLRRTHPDMAVKIKEEVQKQIDAGFLVTSTYPLWVANIVPVPKKDEKVYQNGTRGYGEDNIHHTLGNIMLSSDALRFEERRSHVSMCYDYLVS</sequence>
<dbReference type="PROSITE" id="PS00141">
    <property type="entry name" value="ASP_PROTEASE"/>
    <property type="match status" value="1"/>
</dbReference>
<dbReference type="GO" id="GO:0006508">
    <property type="term" value="P:proteolysis"/>
    <property type="evidence" value="ECO:0007669"/>
    <property type="project" value="InterPro"/>
</dbReference>
<dbReference type="PANTHER" id="PTHR32108">
    <property type="entry name" value="DNA-DIRECTED RNA POLYMERASE SUBUNIT ALPHA"/>
    <property type="match status" value="1"/>
</dbReference>
<dbReference type="Gene3D" id="2.40.70.10">
    <property type="entry name" value="Acid Proteases"/>
    <property type="match status" value="1"/>
</dbReference>
<proteinExistence type="predicted"/>
<name>A0A9D5BI83_PEA</name>
<evidence type="ECO:0000313" key="1">
    <source>
        <dbReference type="EMBL" id="KAI5444202.1"/>
    </source>
</evidence>
<dbReference type="SUPFAM" id="SSF50630">
    <property type="entry name" value="Acid proteases"/>
    <property type="match status" value="1"/>
</dbReference>
<dbReference type="InterPro" id="IPR043502">
    <property type="entry name" value="DNA/RNA_pol_sf"/>
</dbReference>
<dbReference type="Gramene" id="Psat01G0272100-T1">
    <property type="protein sequence ID" value="KAI5444202.1"/>
    <property type="gene ID" value="KIW84_012721"/>
</dbReference>
<accession>A0A9D5BI83</accession>
<evidence type="ECO:0000313" key="2">
    <source>
        <dbReference type="Proteomes" id="UP001058974"/>
    </source>
</evidence>
<dbReference type="Proteomes" id="UP001058974">
    <property type="component" value="Chromosome 1"/>
</dbReference>
<dbReference type="InterPro" id="IPR001969">
    <property type="entry name" value="Aspartic_peptidase_AS"/>
</dbReference>
<comment type="caution">
    <text evidence="1">The sequence shown here is derived from an EMBL/GenBank/DDBJ whole genome shotgun (WGS) entry which is preliminary data.</text>
</comment>
<dbReference type="GO" id="GO:0004190">
    <property type="term" value="F:aspartic-type endopeptidase activity"/>
    <property type="evidence" value="ECO:0007669"/>
    <property type="project" value="InterPro"/>
</dbReference>
<dbReference type="CDD" id="cd00303">
    <property type="entry name" value="retropepsin_like"/>
    <property type="match status" value="1"/>
</dbReference>
<dbReference type="EMBL" id="JAMSHJ010000001">
    <property type="protein sequence ID" value="KAI5444202.1"/>
    <property type="molecule type" value="Genomic_DNA"/>
</dbReference>
<dbReference type="InterPro" id="IPR021109">
    <property type="entry name" value="Peptidase_aspartic_dom_sf"/>
</dbReference>
<organism evidence="1 2">
    <name type="scientific">Pisum sativum</name>
    <name type="common">Garden pea</name>
    <name type="synonym">Lathyrus oleraceus</name>
    <dbReference type="NCBI Taxonomy" id="3888"/>
    <lineage>
        <taxon>Eukaryota</taxon>
        <taxon>Viridiplantae</taxon>
        <taxon>Streptophyta</taxon>
        <taxon>Embryophyta</taxon>
        <taxon>Tracheophyta</taxon>
        <taxon>Spermatophyta</taxon>
        <taxon>Magnoliopsida</taxon>
        <taxon>eudicotyledons</taxon>
        <taxon>Gunneridae</taxon>
        <taxon>Pentapetalae</taxon>
        <taxon>rosids</taxon>
        <taxon>fabids</taxon>
        <taxon>Fabales</taxon>
        <taxon>Fabaceae</taxon>
        <taxon>Papilionoideae</taxon>
        <taxon>50 kb inversion clade</taxon>
        <taxon>NPAAA clade</taxon>
        <taxon>Hologalegina</taxon>
        <taxon>IRL clade</taxon>
        <taxon>Fabeae</taxon>
        <taxon>Lathyrus</taxon>
    </lineage>
</organism>
<dbReference type="SUPFAM" id="SSF56672">
    <property type="entry name" value="DNA/RNA polymerases"/>
    <property type="match status" value="1"/>
</dbReference>